<dbReference type="Proteomes" id="UP001266807">
    <property type="component" value="Unassembled WGS sequence"/>
</dbReference>
<sequence>MGDNVYEAVFCSGFLVYAHFLTESFKKWPSSK</sequence>
<organism evidence="1 2">
    <name type="scientific">Paenibacillus peoriae</name>
    <dbReference type="NCBI Taxonomy" id="59893"/>
    <lineage>
        <taxon>Bacteria</taxon>
        <taxon>Bacillati</taxon>
        <taxon>Bacillota</taxon>
        <taxon>Bacilli</taxon>
        <taxon>Bacillales</taxon>
        <taxon>Paenibacillaceae</taxon>
        <taxon>Paenibacillus</taxon>
    </lineage>
</organism>
<gene>
    <name evidence="1" type="ORF">J2W98_003572</name>
</gene>
<evidence type="ECO:0000313" key="1">
    <source>
        <dbReference type="EMBL" id="MDR6779292.1"/>
    </source>
</evidence>
<reference evidence="1 2" key="1">
    <citation type="submission" date="2023-07" db="EMBL/GenBank/DDBJ databases">
        <title>Sorghum-associated microbial communities from plants grown in Nebraska, USA.</title>
        <authorList>
            <person name="Schachtman D."/>
        </authorList>
    </citation>
    <scope>NUCLEOTIDE SEQUENCE [LARGE SCALE GENOMIC DNA]</scope>
    <source>
        <strain evidence="1 2">BE143</strain>
    </source>
</reference>
<proteinExistence type="predicted"/>
<comment type="caution">
    <text evidence="1">The sequence shown here is derived from an EMBL/GenBank/DDBJ whole genome shotgun (WGS) entry which is preliminary data.</text>
</comment>
<keyword evidence="2" id="KW-1185">Reference proteome</keyword>
<dbReference type="EMBL" id="JAVDUG010000004">
    <property type="protein sequence ID" value="MDR6779292.1"/>
    <property type="molecule type" value="Genomic_DNA"/>
</dbReference>
<name>A0ABU1QIP7_9BACL</name>
<protein>
    <submittedName>
        <fullName evidence="1">Uncharacterized protein</fullName>
    </submittedName>
</protein>
<evidence type="ECO:0000313" key="2">
    <source>
        <dbReference type="Proteomes" id="UP001266807"/>
    </source>
</evidence>
<accession>A0ABU1QIP7</accession>